<sequence length="192" mass="20569">MAGGRDIPFACDCGAVTGTLHDISASRGTHAICHCADCRAAEVFAGQPDPGQDGVDLFQTTPDRVEFHTGLDHIGVFSFSPNGLLRWYADCCGATLFNTLRNPKAAFSAIRVQRLADPAAIGPVRAHAFVGRPGGGYKHTGKAWFLLGLLRGPALARITGRWRDTPFFDIASGQPVRKVQIVDKGARADLLR</sequence>
<dbReference type="Pfam" id="PF19648">
    <property type="entry name" value="DUF6151"/>
    <property type="match status" value="1"/>
</dbReference>
<comment type="caution">
    <text evidence="1">The sequence shown here is derived from an EMBL/GenBank/DDBJ whole genome shotgun (WGS) entry which is preliminary data.</text>
</comment>
<dbReference type="AlphaFoldDB" id="A0A5S3PDC6"/>
<accession>A0A5S3PDC6</accession>
<dbReference type="Gene3D" id="3.90.1590.10">
    <property type="entry name" value="glutathione-dependent formaldehyde- activating enzyme (gfa)"/>
    <property type="match status" value="1"/>
</dbReference>
<name>A0A5S3PDC6_9RHOB</name>
<dbReference type="Proteomes" id="UP000309550">
    <property type="component" value="Unassembled WGS sequence"/>
</dbReference>
<dbReference type="RefSeq" id="WP_138663429.1">
    <property type="nucleotide sequence ID" value="NZ_VANS01000005.1"/>
</dbReference>
<dbReference type="InterPro" id="IPR046149">
    <property type="entry name" value="DUF6151"/>
</dbReference>
<evidence type="ECO:0000313" key="2">
    <source>
        <dbReference type="Proteomes" id="UP000309550"/>
    </source>
</evidence>
<evidence type="ECO:0000313" key="1">
    <source>
        <dbReference type="EMBL" id="TMM50857.1"/>
    </source>
</evidence>
<organism evidence="1 2">
    <name type="scientific">Sulfitobacter sabulilitoris</name>
    <dbReference type="NCBI Taxonomy" id="2562655"/>
    <lineage>
        <taxon>Bacteria</taxon>
        <taxon>Pseudomonadati</taxon>
        <taxon>Pseudomonadota</taxon>
        <taxon>Alphaproteobacteria</taxon>
        <taxon>Rhodobacterales</taxon>
        <taxon>Roseobacteraceae</taxon>
        <taxon>Sulfitobacter</taxon>
    </lineage>
</organism>
<dbReference type="InterPro" id="IPR011057">
    <property type="entry name" value="Mss4-like_sf"/>
</dbReference>
<dbReference type="SUPFAM" id="SSF51316">
    <property type="entry name" value="Mss4-like"/>
    <property type="match status" value="1"/>
</dbReference>
<evidence type="ECO:0008006" key="3">
    <source>
        <dbReference type="Google" id="ProtNLM"/>
    </source>
</evidence>
<protein>
    <recommendedName>
        <fullName evidence="3">CENP-V/GFA domain-containing protein</fullName>
    </recommendedName>
</protein>
<dbReference type="OrthoDB" id="5500342at2"/>
<reference evidence="1 2" key="1">
    <citation type="submission" date="2019-05" db="EMBL/GenBank/DDBJ databases">
        <title>Sulfitobacter sabulilitoris sp. nov., isolated from a marine sand.</title>
        <authorList>
            <person name="Yoon J.-H."/>
        </authorList>
    </citation>
    <scope>NUCLEOTIDE SEQUENCE [LARGE SCALE GENOMIC DNA]</scope>
    <source>
        <strain evidence="1 2">HSMS-29</strain>
    </source>
</reference>
<gene>
    <name evidence="1" type="ORF">FDT80_16505</name>
</gene>
<proteinExistence type="predicted"/>
<keyword evidence="2" id="KW-1185">Reference proteome</keyword>
<dbReference type="EMBL" id="VANS01000005">
    <property type="protein sequence ID" value="TMM50857.1"/>
    <property type="molecule type" value="Genomic_DNA"/>
</dbReference>